<evidence type="ECO:0000313" key="6">
    <source>
        <dbReference type="Proteomes" id="UP001238603"/>
    </source>
</evidence>
<dbReference type="InterPro" id="IPR018060">
    <property type="entry name" value="HTH_AraC"/>
</dbReference>
<dbReference type="RefSeq" id="WP_285980718.1">
    <property type="nucleotide sequence ID" value="NZ_JASVDS010000001.1"/>
</dbReference>
<evidence type="ECO:0000256" key="1">
    <source>
        <dbReference type="ARBA" id="ARBA00023015"/>
    </source>
</evidence>
<dbReference type="SUPFAM" id="SSF46689">
    <property type="entry name" value="Homeodomain-like"/>
    <property type="match status" value="1"/>
</dbReference>
<dbReference type="Gene3D" id="3.40.50.880">
    <property type="match status" value="1"/>
</dbReference>
<dbReference type="SMART" id="SM00342">
    <property type="entry name" value="HTH_ARAC"/>
    <property type="match status" value="1"/>
</dbReference>
<dbReference type="PANTHER" id="PTHR43130">
    <property type="entry name" value="ARAC-FAMILY TRANSCRIPTIONAL REGULATOR"/>
    <property type="match status" value="1"/>
</dbReference>
<dbReference type="PROSITE" id="PS01124">
    <property type="entry name" value="HTH_ARAC_FAMILY_2"/>
    <property type="match status" value="1"/>
</dbReference>
<dbReference type="InterPro" id="IPR052158">
    <property type="entry name" value="INH-QAR"/>
</dbReference>
<comment type="caution">
    <text evidence="5">The sequence shown here is derived from an EMBL/GenBank/DDBJ whole genome shotgun (WGS) entry which is preliminary data.</text>
</comment>
<dbReference type="PANTHER" id="PTHR43130:SF11">
    <property type="entry name" value="TRANSCRIPTIONAL REGULATORY PROTEIN"/>
    <property type="match status" value="1"/>
</dbReference>
<dbReference type="SUPFAM" id="SSF52317">
    <property type="entry name" value="Class I glutamine amidotransferase-like"/>
    <property type="match status" value="1"/>
</dbReference>
<feature type="domain" description="HTH araC/xylS-type" evidence="4">
    <location>
        <begin position="221"/>
        <end position="319"/>
    </location>
</feature>
<evidence type="ECO:0000259" key="4">
    <source>
        <dbReference type="PROSITE" id="PS01124"/>
    </source>
</evidence>
<dbReference type="InterPro" id="IPR029062">
    <property type="entry name" value="Class_I_gatase-like"/>
</dbReference>
<dbReference type="Gene3D" id="1.10.10.60">
    <property type="entry name" value="Homeodomain-like"/>
    <property type="match status" value="1"/>
</dbReference>
<keyword evidence="1" id="KW-0805">Transcription regulation</keyword>
<dbReference type="EMBL" id="JASVDS010000001">
    <property type="protein sequence ID" value="MDL5030585.1"/>
    <property type="molecule type" value="Genomic_DNA"/>
</dbReference>
<gene>
    <name evidence="5" type="ORF">QRD43_01590</name>
</gene>
<evidence type="ECO:0000256" key="2">
    <source>
        <dbReference type="ARBA" id="ARBA00023125"/>
    </source>
</evidence>
<evidence type="ECO:0000256" key="3">
    <source>
        <dbReference type="ARBA" id="ARBA00023163"/>
    </source>
</evidence>
<proteinExistence type="predicted"/>
<keyword evidence="2" id="KW-0238">DNA-binding</keyword>
<dbReference type="Pfam" id="PF12833">
    <property type="entry name" value="HTH_18"/>
    <property type="match status" value="1"/>
</dbReference>
<dbReference type="InterPro" id="IPR009057">
    <property type="entry name" value="Homeodomain-like_sf"/>
</dbReference>
<name>A0ABT7LG04_9BURK</name>
<dbReference type="PROSITE" id="PS00041">
    <property type="entry name" value="HTH_ARAC_FAMILY_1"/>
    <property type="match status" value="1"/>
</dbReference>
<organism evidence="5 6">
    <name type="scientific">Roseateles subflavus</name>
    <dbReference type="NCBI Taxonomy" id="3053353"/>
    <lineage>
        <taxon>Bacteria</taxon>
        <taxon>Pseudomonadati</taxon>
        <taxon>Pseudomonadota</taxon>
        <taxon>Betaproteobacteria</taxon>
        <taxon>Burkholderiales</taxon>
        <taxon>Sphaerotilaceae</taxon>
        <taxon>Roseateles</taxon>
    </lineage>
</organism>
<dbReference type="Proteomes" id="UP001238603">
    <property type="component" value="Unassembled WGS sequence"/>
</dbReference>
<sequence length="332" mass="36146">MPPPPLHLGLLLFDGCMPAGLFAAADLARAANLRLGRTAFVVRWVSLDGRPVQTWQGPALAPEAALAEAGCEAWLVPGLWTASRSDLDRQRAALDPLVQALRTRPARESLWSYCAGVALLAAAGRLDHRDATATWWLRPALAERFPHVRWRFDEQVVHSGPIRTAAGPHGYLPLMLQSLSERLDADALRDVEAVLMLPRPQQWPPQFRCVELLSQEDARLRQLIVFAQRQPAQALTLAGASAAIGMSLRTLGRWLPAQTGRPAGQWLRLLKLRQAAEQLCESSAPVKTVAAALGYASEASLHRSFQALLGCTPGQFRQAHARPPRPGAPNAG</sequence>
<keyword evidence="3" id="KW-0804">Transcription</keyword>
<dbReference type="InterPro" id="IPR018062">
    <property type="entry name" value="HTH_AraC-typ_CS"/>
</dbReference>
<protein>
    <submittedName>
        <fullName evidence="5">Helix-turn-helix domain-containing protein</fullName>
    </submittedName>
</protein>
<evidence type="ECO:0000313" key="5">
    <source>
        <dbReference type="EMBL" id="MDL5030585.1"/>
    </source>
</evidence>
<accession>A0ABT7LG04</accession>
<reference evidence="5 6" key="1">
    <citation type="submission" date="2023-06" db="EMBL/GenBank/DDBJ databases">
        <title>Pelomonas sp. APW6 16S ribosomal RNA gene genome sequencing and assembly.</title>
        <authorList>
            <person name="Woo H."/>
        </authorList>
    </citation>
    <scope>NUCLEOTIDE SEQUENCE [LARGE SCALE GENOMIC DNA]</scope>
    <source>
        <strain evidence="5 6">APW6</strain>
    </source>
</reference>
<keyword evidence="6" id="KW-1185">Reference proteome</keyword>